<evidence type="ECO:0000256" key="1">
    <source>
        <dbReference type="SAM" id="MobiDB-lite"/>
    </source>
</evidence>
<organism evidence="2 3">
    <name type="scientific">Oryza meyeriana var. granulata</name>
    <dbReference type="NCBI Taxonomy" id="110450"/>
    <lineage>
        <taxon>Eukaryota</taxon>
        <taxon>Viridiplantae</taxon>
        <taxon>Streptophyta</taxon>
        <taxon>Embryophyta</taxon>
        <taxon>Tracheophyta</taxon>
        <taxon>Spermatophyta</taxon>
        <taxon>Magnoliopsida</taxon>
        <taxon>Liliopsida</taxon>
        <taxon>Poales</taxon>
        <taxon>Poaceae</taxon>
        <taxon>BOP clade</taxon>
        <taxon>Oryzoideae</taxon>
        <taxon>Oryzeae</taxon>
        <taxon>Oryzinae</taxon>
        <taxon>Oryza</taxon>
        <taxon>Oryza meyeriana</taxon>
    </lineage>
</organism>
<feature type="region of interest" description="Disordered" evidence="1">
    <location>
        <begin position="17"/>
        <end position="41"/>
    </location>
</feature>
<gene>
    <name evidence="2" type="ORF">E2562_027675</name>
</gene>
<proteinExistence type="predicted"/>
<evidence type="ECO:0000313" key="3">
    <source>
        <dbReference type="Proteomes" id="UP000479710"/>
    </source>
</evidence>
<comment type="caution">
    <text evidence="2">The sequence shown here is derived from an EMBL/GenBank/DDBJ whole genome shotgun (WGS) entry which is preliminary data.</text>
</comment>
<feature type="compositionally biased region" description="Basic and acidic residues" evidence="1">
    <location>
        <begin position="23"/>
        <end position="32"/>
    </location>
</feature>
<reference evidence="2 3" key="1">
    <citation type="submission" date="2019-11" db="EMBL/GenBank/DDBJ databases">
        <title>Whole genome sequence of Oryza granulata.</title>
        <authorList>
            <person name="Li W."/>
        </authorList>
    </citation>
    <scope>NUCLEOTIDE SEQUENCE [LARGE SCALE GENOMIC DNA]</scope>
    <source>
        <strain evidence="3">cv. Menghai</strain>
        <tissue evidence="2">Leaf</tissue>
    </source>
</reference>
<dbReference type="AlphaFoldDB" id="A0A6G1EQK8"/>
<dbReference type="Proteomes" id="UP000479710">
    <property type="component" value="Unassembled WGS sequence"/>
</dbReference>
<dbReference type="EMBL" id="SPHZ02000003">
    <property type="protein sequence ID" value="KAF0926862.1"/>
    <property type="molecule type" value="Genomic_DNA"/>
</dbReference>
<protein>
    <submittedName>
        <fullName evidence="2">Uncharacterized protein</fullName>
    </submittedName>
</protein>
<name>A0A6G1EQK8_9ORYZ</name>
<sequence>MASRRTVAPHRLRSIVTTSLHSDNPRPRHPDGGRAFGLMVGGGGGQAGDGVLRGACRLAPWINSEQIKRPLHRHYQTLYRHPSARSGG</sequence>
<evidence type="ECO:0000313" key="2">
    <source>
        <dbReference type="EMBL" id="KAF0926862.1"/>
    </source>
</evidence>
<keyword evidence="3" id="KW-1185">Reference proteome</keyword>
<accession>A0A6G1EQK8</accession>